<dbReference type="EMBL" id="KV878991">
    <property type="protein sequence ID" value="OJJ95087.1"/>
    <property type="molecule type" value="Genomic_DNA"/>
</dbReference>
<gene>
    <name evidence="7" type="ORF">ASPACDRAFT_127591</name>
</gene>
<proteinExistence type="inferred from homology"/>
<dbReference type="InterPro" id="IPR001853">
    <property type="entry name" value="DSBA-like_thioredoxin_dom"/>
</dbReference>
<feature type="active site" description="Nucleophile" evidence="5">
    <location>
        <position position="18"/>
    </location>
</feature>
<protein>
    <recommendedName>
        <fullName evidence="4">Glutathione S-transferase kappa</fullName>
        <ecNumber evidence="4">2.5.1.18</ecNumber>
    </recommendedName>
</protein>
<evidence type="ECO:0000256" key="1">
    <source>
        <dbReference type="ARBA" id="ARBA00006494"/>
    </source>
</evidence>
<dbReference type="EC" id="2.5.1.18" evidence="4"/>
<keyword evidence="8" id="KW-1185">Reference proteome</keyword>
<dbReference type="AlphaFoldDB" id="A0A1L9WG54"/>
<comment type="catalytic activity">
    <reaction evidence="3 4">
        <text>RX + glutathione = an S-substituted glutathione + a halide anion + H(+)</text>
        <dbReference type="Rhea" id="RHEA:16437"/>
        <dbReference type="ChEBI" id="CHEBI:15378"/>
        <dbReference type="ChEBI" id="CHEBI:16042"/>
        <dbReference type="ChEBI" id="CHEBI:17792"/>
        <dbReference type="ChEBI" id="CHEBI:57925"/>
        <dbReference type="ChEBI" id="CHEBI:90779"/>
        <dbReference type="EC" id="2.5.1.18"/>
    </reaction>
</comment>
<dbReference type="Gene3D" id="3.40.30.10">
    <property type="entry name" value="Glutaredoxin"/>
    <property type="match status" value="1"/>
</dbReference>
<evidence type="ECO:0000256" key="4">
    <source>
        <dbReference type="PIRNR" id="PIRNR006386"/>
    </source>
</evidence>
<dbReference type="STRING" id="690307.A0A1L9WG54"/>
<keyword evidence="2 4" id="KW-0808">Transferase</keyword>
<feature type="domain" description="DSBA-like thioredoxin" evidence="6">
    <location>
        <begin position="10"/>
        <end position="210"/>
    </location>
</feature>
<dbReference type="VEuPathDB" id="FungiDB:ASPACDRAFT_127591"/>
<evidence type="ECO:0000313" key="7">
    <source>
        <dbReference type="EMBL" id="OJJ95087.1"/>
    </source>
</evidence>
<dbReference type="GO" id="GO:0004364">
    <property type="term" value="F:glutathione transferase activity"/>
    <property type="evidence" value="ECO:0007669"/>
    <property type="project" value="UniProtKB-UniRule"/>
</dbReference>
<evidence type="ECO:0000259" key="6">
    <source>
        <dbReference type="Pfam" id="PF01323"/>
    </source>
</evidence>
<dbReference type="GO" id="GO:0006749">
    <property type="term" value="P:glutathione metabolic process"/>
    <property type="evidence" value="ECO:0007669"/>
    <property type="project" value="TreeGrafter"/>
</dbReference>
<dbReference type="OMA" id="RLFWGFD"/>
<dbReference type="PIRSF" id="PIRSF006386">
    <property type="entry name" value="HCCAis_GSTk"/>
    <property type="match status" value="1"/>
</dbReference>
<dbReference type="RefSeq" id="XP_020051427.1">
    <property type="nucleotide sequence ID" value="XM_020197039.1"/>
</dbReference>
<dbReference type="GO" id="GO:0005777">
    <property type="term" value="C:peroxisome"/>
    <property type="evidence" value="ECO:0007669"/>
    <property type="project" value="TreeGrafter"/>
</dbReference>
<dbReference type="SUPFAM" id="SSF52833">
    <property type="entry name" value="Thioredoxin-like"/>
    <property type="match status" value="1"/>
</dbReference>
<reference evidence="8" key="1">
    <citation type="journal article" date="2017" name="Genome Biol.">
        <title>Comparative genomics reveals high biological diversity and specific adaptations in the industrially and medically important fungal genus Aspergillus.</title>
        <authorList>
            <person name="de Vries R.P."/>
            <person name="Riley R."/>
            <person name="Wiebenga A."/>
            <person name="Aguilar-Osorio G."/>
            <person name="Amillis S."/>
            <person name="Uchima C.A."/>
            <person name="Anderluh G."/>
            <person name="Asadollahi M."/>
            <person name="Askin M."/>
            <person name="Barry K."/>
            <person name="Battaglia E."/>
            <person name="Bayram O."/>
            <person name="Benocci T."/>
            <person name="Braus-Stromeyer S.A."/>
            <person name="Caldana C."/>
            <person name="Canovas D."/>
            <person name="Cerqueira G.C."/>
            <person name="Chen F."/>
            <person name="Chen W."/>
            <person name="Choi C."/>
            <person name="Clum A."/>
            <person name="Dos Santos R.A."/>
            <person name="Damasio A.R."/>
            <person name="Diallinas G."/>
            <person name="Emri T."/>
            <person name="Fekete E."/>
            <person name="Flipphi M."/>
            <person name="Freyberg S."/>
            <person name="Gallo A."/>
            <person name="Gournas C."/>
            <person name="Habgood R."/>
            <person name="Hainaut M."/>
            <person name="Harispe M.L."/>
            <person name="Henrissat B."/>
            <person name="Hilden K.S."/>
            <person name="Hope R."/>
            <person name="Hossain A."/>
            <person name="Karabika E."/>
            <person name="Karaffa L."/>
            <person name="Karanyi Z."/>
            <person name="Krasevec N."/>
            <person name="Kuo A."/>
            <person name="Kusch H."/>
            <person name="LaButti K."/>
            <person name="Lagendijk E.L."/>
            <person name="Lapidus A."/>
            <person name="Levasseur A."/>
            <person name="Lindquist E."/>
            <person name="Lipzen A."/>
            <person name="Logrieco A.F."/>
            <person name="MacCabe A."/>
            <person name="Maekelae M.R."/>
            <person name="Malavazi I."/>
            <person name="Melin P."/>
            <person name="Meyer V."/>
            <person name="Mielnichuk N."/>
            <person name="Miskei M."/>
            <person name="Molnar A.P."/>
            <person name="Mule G."/>
            <person name="Ngan C.Y."/>
            <person name="Orejas M."/>
            <person name="Orosz E."/>
            <person name="Ouedraogo J.P."/>
            <person name="Overkamp K.M."/>
            <person name="Park H.-S."/>
            <person name="Perrone G."/>
            <person name="Piumi F."/>
            <person name="Punt P.J."/>
            <person name="Ram A.F."/>
            <person name="Ramon A."/>
            <person name="Rauscher S."/>
            <person name="Record E."/>
            <person name="Riano-Pachon D.M."/>
            <person name="Robert V."/>
            <person name="Roehrig J."/>
            <person name="Ruller R."/>
            <person name="Salamov A."/>
            <person name="Salih N.S."/>
            <person name="Samson R.A."/>
            <person name="Sandor E."/>
            <person name="Sanguinetti M."/>
            <person name="Schuetze T."/>
            <person name="Sepcic K."/>
            <person name="Shelest E."/>
            <person name="Sherlock G."/>
            <person name="Sophianopoulou V."/>
            <person name="Squina F.M."/>
            <person name="Sun H."/>
            <person name="Susca A."/>
            <person name="Todd R.B."/>
            <person name="Tsang A."/>
            <person name="Unkles S.E."/>
            <person name="van de Wiele N."/>
            <person name="van Rossen-Uffink D."/>
            <person name="Oliveira J.V."/>
            <person name="Vesth T.C."/>
            <person name="Visser J."/>
            <person name="Yu J.-H."/>
            <person name="Zhou M."/>
            <person name="Andersen M.R."/>
            <person name="Archer D.B."/>
            <person name="Baker S.E."/>
            <person name="Benoit I."/>
            <person name="Brakhage A.A."/>
            <person name="Braus G.H."/>
            <person name="Fischer R."/>
            <person name="Frisvad J.C."/>
            <person name="Goldman G.H."/>
            <person name="Houbraken J."/>
            <person name="Oakley B."/>
            <person name="Pocsi I."/>
            <person name="Scazzocchio C."/>
            <person name="Seiboth B."/>
            <person name="vanKuyk P.A."/>
            <person name="Wortman J."/>
            <person name="Dyer P.S."/>
            <person name="Grigoriev I.V."/>
        </authorList>
    </citation>
    <scope>NUCLEOTIDE SEQUENCE [LARGE SCALE GENOMIC DNA]</scope>
    <source>
        <strain evidence="8">ATCC 16872 / CBS 172.66 / WB 5094</strain>
    </source>
</reference>
<dbReference type="InterPro" id="IPR036249">
    <property type="entry name" value="Thioredoxin-like_sf"/>
</dbReference>
<dbReference type="Pfam" id="PF01323">
    <property type="entry name" value="DSBA"/>
    <property type="match status" value="1"/>
</dbReference>
<name>A0A1L9WG54_ASPA1</name>
<dbReference type="GeneID" id="30970853"/>
<sequence>MATHPPTPEIALYFDLVSPFSYIAFQVLKNSPIFQSCRVIYTPVSLRTILTTCGNPPPIAVKNKLIYINRHRLDWARRLNIPMTEAVPAGFPFPTTEIQSLLAIVAVSHPEKVVEVVERLYASVWADGESASVTDSERYTKVLEEVLGGDVVEGLMDEGQQTEGKTLLEANTHRAIEEGAFGLPWLTCTSPTGEEEGFWGVDHLSLAAEFLGLDVGMEGGFRVMMK</sequence>
<evidence type="ECO:0000256" key="5">
    <source>
        <dbReference type="PIRSR" id="PIRSR006386-1"/>
    </source>
</evidence>
<dbReference type="GO" id="GO:0004602">
    <property type="term" value="F:glutathione peroxidase activity"/>
    <property type="evidence" value="ECO:0007669"/>
    <property type="project" value="TreeGrafter"/>
</dbReference>
<dbReference type="PANTHER" id="PTHR42943:SF2">
    <property type="entry name" value="GLUTATHIONE S-TRANSFERASE KAPPA 1"/>
    <property type="match status" value="1"/>
</dbReference>
<evidence type="ECO:0000256" key="2">
    <source>
        <dbReference type="ARBA" id="ARBA00022679"/>
    </source>
</evidence>
<dbReference type="GO" id="GO:0005739">
    <property type="term" value="C:mitochondrion"/>
    <property type="evidence" value="ECO:0007669"/>
    <property type="project" value="TreeGrafter"/>
</dbReference>
<evidence type="ECO:0000313" key="8">
    <source>
        <dbReference type="Proteomes" id="UP000184546"/>
    </source>
</evidence>
<dbReference type="InterPro" id="IPR014440">
    <property type="entry name" value="HCCAis_GSTk"/>
</dbReference>
<evidence type="ECO:0000256" key="3">
    <source>
        <dbReference type="ARBA" id="ARBA00047960"/>
    </source>
</evidence>
<dbReference type="Proteomes" id="UP000184546">
    <property type="component" value="Unassembled WGS sequence"/>
</dbReference>
<accession>A0A1L9WG54</accession>
<organism evidence="7 8">
    <name type="scientific">Aspergillus aculeatus (strain ATCC 16872 / CBS 172.66 / WB 5094)</name>
    <dbReference type="NCBI Taxonomy" id="690307"/>
    <lineage>
        <taxon>Eukaryota</taxon>
        <taxon>Fungi</taxon>
        <taxon>Dikarya</taxon>
        <taxon>Ascomycota</taxon>
        <taxon>Pezizomycotina</taxon>
        <taxon>Eurotiomycetes</taxon>
        <taxon>Eurotiomycetidae</taxon>
        <taxon>Eurotiales</taxon>
        <taxon>Aspergillaceae</taxon>
        <taxon>Aspergillus</taxon>
        <taxon>Aspergillus subgen. Circumdati</taxon>
    </lineage>
</organism>
<dbReference type="FunFam" id="3.40.30.10:FF:000096">
    <property type="entry name" value="Glutathione S-transferase kappa"/>
    <property type="match status" value="1"/>
</dbReference>
<dbReference type="OrthoDB" id="4664297at2759"/>
<dbReference type="InterPro" id="IPR051924">
    <property type="entry name" value="GST_Kappa/NadH"/>
</dbReference>
<comment type="similarity">
    <text evidence="1 4">Belongs to the GST superfamily. Kappa family.</text>
</comment>
<dbReference type="PANTHER" id="PTHR42943">
    <property type="entry name" value="GLUTATHIONE S-TRANSFERASE KAPPA"/>
    <property type="match status" value="1"/>
</dbReference>